<dbReference type="AlphaFoldDB" id="A0A420GX36"/>
<reference evidence="1 2" key="1">
    <citation type="submission" date="2016-07" db="EMBL/GenBank/DDBJ databases">
        <title>Genome analysis of Burkholderia fungorum ES3-20.</title>
        <authorList>
            <person name="Xu D."/>
            <person name="Yao R."/>
            <person name="Zheng S."/>
        </authorList>
    </citation>
    <scope>NUCLEOTIDE SEQUENCE [LARGE SCALE GENOMIC DNA]</scope>
    <source>
        <strain evidence="1 2">ES3-20</strain>
    </source>
</reference>
<accession>A0A420GX36</accession>
<proteinExistence type="predicted"/>
<dbReference type="Proteomes" id="UP000283709">
    <property type="component" value="Unassembled WGS sequence"/>
</dbReference>
<name>A0A420GX36_9BURK</name>
<evidence type="ECO:0000313" key="1">
    <source>
        <dbReference type="EMBL" id="RKF49744.1"/>
    </source>
</evidence>
<evidence type="ECO:0000313" key="2">
    <source>
        <dbReference type="Proteomes" id="UP000283709"/>
    </source>
</evidence>
<gene>
    <name evidence="1" type="ORF">BCY88_16260</name>
</gene>
<dbReference type="EMBL" id="MCAS01000003">
    <property type="protein sequence ID" value="RKF49744.1"/>
    <property type="molecule type" value="Genomic_DNA"/>
</dbReference>
<sequence>MGSQHVDRGWLHGVIPWPEETQVDVGWRHSPEKALTKAPTEAPAVLSVDVLTIKLQCSDNSA</sequence>
<organism evidence="1 2">
    <name type="scientific">Paraburkholderia fungorum</name>
    <dbReference type="NCBI Taxonomy" id="134537"/>
    <lineage>
        <taxon>Bacteria</taxon>
        <taxon>Pseudomonadati</taxon>
        <taxon>Pseudomonadota</taxon>
        <taxon>Betaproteobacteria</taxon>
        <taxon>Burkholderiales</taxon>
        <taxon>Burkholderiaceae</taxon>
        <taxon>Paraburkholderia</taxon>
    </lineage>
</organism>
<protein>
    <submittedName>
        <fullName evidence="1">Uncharacterized protein</fullName>
    </submittedName>
</protein>
<comment type="caution">
    <text evidence="1">The sequence shown here is derived from an EMBL/GenBank/DDBJ whole genome shotgun (WGS) entry which is preliminary data.</text>
</comment>